<gene>
    <name evidence="2" type="ORF">J2753_002248</name>
</gene>
<dbReference type="OrthoDB" id="3277at1075397"/>
<feature type="transmembrane region" description="Helical" evidence="1">
    <location>
        <begin position="76"/>
        <end position="94"/>
    </location>
</feature>
<comment type="caution">
    <text evidence="2">The sequence shown here is derived from an EMBL/GenBank/DDBJ whole genome shotgun (WGS) entry which is preliminary data.</text>
</comment>
<feature type="transmembrane region" description="Helical" evidence="1">
    <location>
        <begin position="12"/>
        <end position="33"/>
    </location>
</feature>
<keyword evidence="3" id="KW-1185">Reference proteome</keyword>
<keyword evidence="1" id="KW-1133">Transmembrane helix</keyword>
<sequence>MNDSGRSATLDVLSSVLSFATVWLLLGVLPGTVAAHGTTTGGLSHWHGIALLLLGGAITGAGILAKRYDKGTLRMVLSTVFAGIVIATVGAVLFDVHSPDPVYKEQGEYLRL</sequence>
<organism evidence="2 3">
    <name type="scientific">Halolamina salifodinae</name>
    <dbReference type="NCBI Taxonomy" id="1202767"/>
    <lineage>
        <taxon>Archaea</taxon>
        <taxon>Methanobacteriati</taxon>
        <taxon>Methanobacteriota</taxon>
        <taxon>Stenosarchaea group</taxon>
        <taxon>Halobacteria</taxon>
        <taxon>Halobacteriales</taxon>
        <taxon>Haloferacaceae</taxon>
    </lineage>
</organism>
<keyword evidence="1" id="KW-0472">Membrane</keyword>
<protein>
    <submittedName>
        <fullName evidence="2">Uncharacterized protein</fullName>
    </submittedName>
</protein>
<name>A0A8T4H3H3_9EURY</name>
<evidence type="ECO:0000256" key="1">
    <source>
        <dbReference type="SAM" id="Phobius"/>
    </source>
</evidence>
<evidence type="ECO:0000313" key="3">
    <source>
        <dbReference type="Proteomes" id="UP000823736"/>
    </source>
</evidence>
<proteinExistence type="predicted"/>
<dbReference type="AlphaFoldDB" id="A0A8T4H3H3"/>
<feature type="transmembrane region" description="Helical" evidence="1">
    <location>
        <begin position="45"/>
        <end position="64"/>
    </location>
</feature>
<accession>A0A8T4H3H3</accession>
<evidence type="ECO:0000313" key="2">
    <source>
        <dbReference type="EMBL" id="MBP1987738.1"/>
    </source>
</evidence>
<dbReference type="EMBL" id="JAGGLC010000005">
    <property type="protein sequence ID" value="MBP1987738.1"/>
    <property type="molecule type" value="Genomic_DNA"/>
</dbReference>
<dbReference type="Proteomes" id="UP000823736">
    <property type="component" value="Unassembled WGS sequence"/>
</dbReference>
<reference evidence="2" key="1">
    <citation type="submission" date="2021-03" db="EMBL/GenBank/DDBJ databases">
        <title>Genomic Encyclopedia of Type Strains, Phase IV (KMG-IV): sequencing the most valuable type-strain genomes for metagenomic binning, comparative biology and taxonomic classification.</title>
        <authorList>
            <person name="Goeker M."/>
        </authorList>
    </citation>
    <scope>NUCLEOTIDE SEQUENCE</scope>
    <source>
        <strain evidence="2">DSM 26232</strain>
    </source>
</reference>
<keyword evidence="1" id="KW-0812">Transmembrane</keyword>
<dbReference type="RefSeq" id="WP_209492107.1">
    <property type="nucleotide sequence ID" value="NZ_JAGGLC010000005.1"/>
</dbReference>